<reference evidence="1 2" key="1">
    <citation type="submission" date="2015-03" db="EMBL/GenBank/DDBJ databases">
        <authorList>
            <person name="Lepp D."/>
            <person name="Hassan Y.I."/>
            <person name="Li X.-Z."/>
            <person name="Zhou T."/>
        </authorList>
    </citation>
    <scope>NUCLEOTIDE SEQUENCE [LARGE SCALE GENOMIC DNA]</scope>
    <source>
        <strain evidence="1 2">Cr7-05</strain>
    </source>
</reference>
<comment type="caution">
    <text evidence="1">The sequence shown here is derived from an EMBL/GenBank/DDBJ whole genome shotgun (WGS) entry which is preliminary data.</text>
</comment>
<proteinExistence type="predicted"/>
<evidence type="ECO:0000313" key="1">
    <source>
        <dbReference type="EMBL" id="KKC31373.1"/>
    </source>
</evidence>
<dbReference type="EMBL" id="LAPV01000179">
    <property type="protein sequence ID" value="KKC31373.1"/>
    <property type="molecule type" value="Genomic_DNA"/>
</dbReference>
<name>A0ABR5DTN4_9HYPH</name>
<dbReference type="Proteomes" id="UP000033519">
    <property type="component" value="Unassembled WGS sequence"/>
</dbReference>
<gene>
    <name evidence="1" type="ORF">WH91_19825</name>
</gene>
<organism evidence="1 2">
    <name type="scientific">Devosia psychrophila</name>
    <dbReference type="NCBI Taxonomy" id="728005"/>
    <lineage>
        <taxon>Bacteria</taxon>
        <taxon>Pseudomonadati</taxon>
        <taxon>Pseudomonadota</taxon>
        <taxon>Alphaproteobacteria</taxon>
        <taxon>Hyphomicrobiales</taxon>
        <taxon>Devosiaceae</taxon>
        <taxon>Devosia</taxon>
    </lineage>
</organism>
<evidence type="ECO:0000313" key="2">
    <source>
        <dbReference type="Proteomes" id="UP000033519"/>
    </source>
</evidence>
<dbReference type="RefSeq" id="WP_046172737.1">
    <property type="nucleotide sequence ID" value="NZ_LAPV01000179.1"/>
</dbReference>
<keyword evidence="2" id="KW-1185">Reference proteome</keyword>
<sequence length="90" mass="9796">VAYYVEGTETAVTTLKLKLNINEPGNADAAEARFREFGEILIQAAIGNAVPWRGTGDIELQVGLHRIRVVKSEWPAGIPGGYDKILTVFV</sequence>
<protein>
    <submittedName>
        <fullName evidence="1">Uncharacterized protein</fullName>
    </submittedName>
</protein>
<accession>A0ABR5DTN4</accession>
<feature type="non-terminal residue" evidence="1">
    <location>
        <position position="1"/>
    </location>
</feature>